<dbReference type="Gene3D" id="4.10.810.10">
    <property type="entry name" value="Virus Scaffolding Protein, Chain A"/>
    <property type="match status" value="1"/>
</dbReference>
<evidence type="ECO:0000313" key="2">
    <source>
        <dbReference type="EMBL" id="MBM7588732.1"/>
    </source>
</evidence>
<keyword evidence="3" id="KW-1185">Reference proteome</keyword>
<name>A0A938XZF8_9BACL</name>
<protein>
    <submittedName>
        <fullName evidence="2">Uncharacterized protein YpiB (UPF0302 family)</fullName>
    </submittedName>
</protein>
<dbReference type="AlphaFoldDB" id="A0A938XZF8"/>
<proteinExistence type="predicted"/>
<gene>
    <name evidence="2" type="ORF">JOD01_000318</name>
</gene>
<evidence type="ECO:0000313" key="3">
    <source>
        <dbReference type="Proteomes" id="UP000717624"/>
    </source>
</evidence>
<dbReference type="RefSeq" id="WP_204516461.1">
    <property type="nucleotide sequence ID" value="NZ_BAABIN010000009.1"/>
</dbReference>
<reference evidence="2" key="1">
    <citation type="submission" date="2021-01" db="EMBL/GenBank/DDBJ databases">
        <title>Genomic Encyclopedia of Type Strains, Phase IV (KMG-IV): sequencing the most valuable type-strain genomes for metagenomic binning, comparative biology and taxonomic classification.</title>
        <authorList>
            <person name="Goeker M."/>
        </authorList>
    </citation>
    <scope>NUCLEOTIDE SEQUENCE</scope>
    <source>
        <strain evidence="2">DSM 25523</strain>
    </source>
</reference>
<evidence type="ECO:0000259" key="1">
    <source>
        <dbReference type="SMART" id="SM00914"/>
    </source>
</evidence>
<comment type="caution">
    <text evidence="2">The sequence shown here is derived from an EMBL/GenBank/DDBJ whole genome shotgun (WGS) entry which is preliminary data.</text>
</comment>
<dbReference type="Pfam" id="PF08858">
    <property type="entry name" value="IDEAL"/>
    <property type="match status" value="1"/>
</dbReference>
<dbReference type="SMART" id="SM00914">
    <property type="entry name" value="IDEAL"/>
    <property type="match status" value="1"/>
</dbReference>
<organism evidence="2 3">
    <name type="scientific">Brevibacillus fulvus</name>
    <dbReference type="NCBI Taxonomy" id="1125967"/>
    <lineage>
        <taxon>Bacteria</taxon>
        <taxon>Bacillati</taxon>
        <taxon>Bacillota</taxon>
        <taxon>Bacilli</taxon>
        <taxon>Bacillales</taxon>
        <taxon>Paenibacillaceae</taxon>
        <taxon>Brevibacillus</taxon>
    </lineage>
</organism>
<dbReference type="InterPro" id="IPR027393">
    <property type="entry name" value="Virus_scaffolding_prot_C"/>
</dbReference>
<dbReference type="InterPro" id="IPR014957">
    <property type="entry name" value="IDEAL_dom"/>
</dbReference>
<dbReference type="EMBL" id="JAFBEB010000001">
    <property type="protein sequence ID" value="MBM7588732.1"/>
    <property type="molecule type" value="Genomic_DNA"/>
</dbReference>
<feature type="domain" description="IDEAL" evidence="1">
    <location>
        <begin position="27"/>
        <end position="63"/>
    </location>
</feature>
<dbReference type="Proteomes" id="UP000717624">
    <property type="component" value="Unassembled WGS sequence"/>
</dbReference>
<accession>A0A938XZF8</accession>
<sequence>MDRSSFYGHNMYYGNNSMVAGLLSELVMDEQVRSHRKKTLYEQIDRALAKKDKEEFLLLTTELKAIIAYEQTETG</sequence>